<proteinExistence type="predicted"/>
<gene>
    <name evidence="5" type="ORF">BC739_000022</name>
</gene>
<dbReference type="PANTHER" id="PTHR34069:SF3">
    <property type="entry name" value="ACYL-COA:ACYL-COA ALKYLTRANSFERASE"/>
    <property type="match status" value="1"/>
</dbReference>
<dbReference type="EC" id="2.3.1.180" evidence="5"/>
<evidence type="ECO:0000313" key="5">
    <source>
        <dbReference type="EMBL" id="MBA8922825.1"/>
    </source>
</evidence>
<dbReference type="PANTHER" id="PTHR34069">
    <property type="entry name" value="3-OXOACYL-[ACYL-CARRIER-PROTEIN] SYNTHASE 3"/>
    <property type="match status" value="1"/>
</dbReference>
<dbReference type="SUPFAM" id="SSF53901">
    <property type="entry name" value="Thiolase-like"/>
    <property type="match status" value="2"/>
</dbReference>
<evidence type="ECO:0000259" key="3">
    <source>
        <dbReference type="Pfam" id="PF08541"/>
    </source>
</evidence>
<dbReference type="InterPro" id="IPR013751">
    <property type="entry name" value="ACP_syn_III_N"/>
</dbReference>
<dbReference type="InterPro" id="IPR013747">
    <property type="entry name" value="ACP_syn_III_C"/>
</dbReference>
<keyword evidence="1 5" id="KW-0808">Transferase</keyword>
<reference evidence="5 6" key="1">
    <citation type="submission" date="2020-08" db="EMBL/GenBank/DDBJ databases">
        <title>Genomic Encyclopedia of Archaeal and Bacterial Type Strains, Phase II (KMG-II): from individual species to whole genera.</title>
        <authorList>
            <person name="Goeker M."/>
        </authorList>
    </citation>
    <scope>NUCLEOTIDE SEQUENCE [LARGE SCALE GENOMIC DNA]</scope>
    <source>
        <strain evidence="5 6">DSM 43850</strain>
    </source>
</reference>
<dbReference type="EMBL" id="JACJID010000001">
    <property type="protein sequence ID" value="MBA8922825.1"/>
    <property type="molecule type" value="Genomic_DNA"/>
</dbReference>
<protein>
    <submittedName>
        <fullName evidence="5">3-oxoacyl-[acyl-carrier-protein] synthase-3</fullName>
        <ecNumber evidence="5">2.3.1.180</ecNumber>
    </submittedName>
</protein>
<dbReference type="GO" id="GO:0033818">
    <property type="term" value="F:beta-ketoacyl-acyl-carrier-protein synthase III activity"/>
    <property type="evidence" value="ECO:0007669"/>
    <property type="project" value="UniProtKB-EC"/>
</dbReference>
<dbReference type="InterPro" id="IPR016039">
    <property type="entry name" value="Thiolase-like"/>
</dbReference>
<keyword evidence="6" id="KW-1185">Reference proteome</keyword>
<dbReference type="Proteomes" id="UP000517916">
    <property type="component" value="Unassembled WGS sequence"/>
</dbReference>
<evidence type="ECO:0000313" key="6">
    <source>
        <dbReference type="Proteomes" id="UP000517916"/>
    </source>
</evidence>
<accession>A0ABR6B7H4</accession>
<sequence>MRAHVIGTGAHLPGEPIETALIEELAGPLPAEVLDGLSVDRRHWMIDPRTGEHLDSNSGMAHRAALRALESCGVEPGEVDLLVLSTGTPDYPLPQVVNLVQERLGLRRCATLELRSGGAGVVQGMDIARMYLERGVHRTALVIGSEAISPVLAPVYLGTEPERIRMRDRMPIYMFGDGAGAVVLRASEEPGGVLGAAMSAIGGDRPPGIQSIGGGTHAPLRAQQAARRLVELKVDVVGAGQFTPAMVVEAISETLASCGVAVDDVDACVVPEGNVGWLLDSLHAAGLDTPQWQALDGRIVDSLRTMGAVGSAAVPLFLDEAVRSGRISAGDRVMLVGIESTKWIYAGLVFDAR</sequence>
<name>A0ABR6B7H4_9PSEU</name>
<feature type="domain" description="Beta-ketoacyl-[acyl-carrier-protein] synthase III C-terminal" evidence="3">
    <location>
        <begin position="255"/>
        <end position="338"/>
    </location>
</feature>
<keyword evidence="2 5" id="KW-0012">Acyltransferase</keyword>
<evidence type="ECO:0000259" key="4">
    <source>
        <dbReference type="Pfam" id="PF08545"/>
    </source>
</evidence>
<comment type="caution">
    <text evidence="5">The sequence shown here is derived from an EMBL/GenBank/DDBJ whole genome shotgun (WGS) entry which is preliminary data.</text>
</comment>
<dbReference type="Pfam" id="PF08541">
    <property type="entry name" value="ACP_syn_III_C"/>
    <property type="match status" value="1"/>
</dbReference>
<evidence type="ECO:0000256" key="1">
    <source>
        <dbReference type="ARBA" id="ARBA00022679"/>
    </source>
</evidence>
<feature type="domain" description="Beta-ketoacyl-[acyl-carrier-protein] synthase III N-terminal" evidence="4">
    <location>
        <begin position="114"/>
        <end position="200"/>
    </location>
</feature>
<dbReference type="RefSeq" id="WP_182835893.1">
    <property type="nucleotide sequence ID" value="NZ_BAAABQ010000010.1"/>
</dbReference>
<evidence type="ECO:0000256" key="2">
    <source>
        <dbReference type="ARBA" id="ARBA00023315"/>
    </source>
</evidence>
<dbReference type="Pfam" id="PF08545">
    <property type="entry name" value="ACP_syn_III"/>
    <property type="match status" value="1"/>
</dbReference>
<dbReference type="Gene3D" id="3.40.47.10">
    <property type="match status" value="2"/>
</dbReference>
<organism evidence="5 6">
    <name type="scientific">Kutzneria viridogrisea</name>
    <dbReference type="NCBI Taxonomy" id="47990"/>
    <lineage>
        <taxon>Bacteria</taxon>
        <taxon>Bacillati</taxon>
        <taxon>Actinomycetota</taxon>
        <taxon>Actinomycetes</taxon>
        <taxon>Pseudonocardiales</taxon>
        <taxon>Pseudonocardiaceae</taxon>
        <taxon>Kutzneria</taxon>
    </lineage>
</organism>